<dbReference type="Gene3D" id="2.160.20.20">
    <property type="match status" value="1"/>
</dbReference>
<protein>
    <submittedName>
        <fullName evidence="3">Autotransporter domain-containing protein</fullName>
    </submittedName>
</protein>
<dbReference type="Pfam" id="PF03797">
    <property type="entry name" value="Autotransporter"/>
    <property type="match status" value="1"/>
</dbReference>
<evidence type="ECO:0000313" key="4">
    <source>
        <dbReference type="Proteomes" id="UP001161276"/>
    </source>
</evidence>
<dbReference type="SUPFAM" id="SSF103515">
    <property type="entry name" value="Autotransporter"/>
    <property type="match status" value="1"/>
</dbReference>
<dbReference type="Gene3D" id="2.40.128.130">
    <property type="entry name" value="Autotransporter beta-domain"/>
    <property type="match status" value="1"/>
</dbReference>
<dbReference type="InterPro" id="IPR005546">
    <property type="entry name" value="Autotransporte_beta"/>
</dbReference>
<dbReference type="InterPro" id="IPR036709">
    <property type="entry name" value="Autotransporte_beta_dom_sf"/>
</dbReference>
<dbReference type="PANTHER" id="PTHR35037">
    <property type="entry name" value="C-TERMINAL REGION OF AIDA-LIKE PROTEIN"/>
    <property type="match status" value="1"/>
</dbReference>
<dbReference type="InterPro" id="IPR051551">
    <property type="entry name" value="Autotransporter_adhesion"/>
</dbReference>
<dbReference type="InterPro" id="IPR011050">
    <property type="entry name" value="Pectin_lyase_fold/virulence"/>
</dbReference>
<dbReference type="EMBL" id="JAOCKG010000019">
    <property type="protein sequence ID" value="MDH2054224.1"/>
    <property type="molecule type" value="Genomic_DNA"/>
</dbReference>
<gene>
    <name evidence="3" type="ORF">N5K24_27735</name>
</gene>
<dbReference type="InterPro" id="IPR012332">
    <property type="entry name" value="Autotransporter_pectin_lyase_C"/>
</dbReference>
<evidence type="ECO:0000259" key="2">
    <source>
        <dbReference type="PROSITE" id="PS51208"/>
    </source>
</evidence>
<organism evidence="3 4">
    <name type="scientific">Achromobacter marplatensis</name>
    <dbReference type="NCBI Taxonomy" id="470868"/>
    <lineage>
        <taxon>Bacteria</taxon>
        <taxon>Pseudomonadati</taxon>
        <taxon>Pseudomonadota</taxon>
        <taxon>Betaproteobacteria</taxon>
        <taxon>Burkholderiales</taxon>
        <taxon>Alcaligenaceae</taxon>
        <taxon>Achromobacter</taxon>
    </lineage>
</organism>
<dbReference type="InterPro" id="IPR006315">
    <property type="entry name" value="OM_autotransptr_brl_dom"/>
</dbReference>
<dbReference type="InterPro" id="IPR013425">
    <property type="entry name" value="Autotrns_rpt"/>
</dbReference>
<evidence type="ECO:0000313" key="3">
    <source>
        <dbReference type="EMBL" id="MDH2054224.1"/>
    </source>
</evidence>
<dbReference type="RefSeq" id="WP_280029582.1">
    <property type="nucleotide sequence ID" value="NZ_JAOCKG010000019.1"/>
</dbReference>
<proteinExistence type="predicted"/>
<dbReference type="NCBIfam" id="TIGR01414">
    <property type="entry name" value="autotrans_barl"/>
    <property type="match status" value="1"/>
</dbReference>
<reference evidence="3" key="1">
    <citation type="submission" date="2022-09" db="EMBL/GenBank/DDBJ databases">
        <title>Intensive care unit water sources are persistently colonized with multi-drug resistant bacteria and are the site of extensive horizontal gene transfer of antibiotic resistance genes.</title>
        <authorList>
            <person name="Diorio-Toth L."/>
        </authorList>
    </citation>
    <scope>NUCLEOTIDE SEQUENCE</scope>
    <source>
        <strain evidence="3">GD03676</strain>
    </source>
</reference>
<comment type="caution">
    <text evidence="3">The sequence shown here is derived from an EMBL/GenBank/DDBJ whole genome shotgun (WGS) entry which is preliminary data.</text>
</comment>
<dbReference type="NCBIfam" id="TIGR02601">
    <property type="entry name" value="autotrns_rpt"/>
    <property type="match status" value="5"/>
</dbReference>
<dbReference type="Pfam" id="PF12951">
    <property type="entry name" value="PATR"/>
    <property type="match status" value="8"/>
</dbReference>
<dbReference type="PANTHER" id="PTHR35037:SF3">
    <property type="entry name" value="C-TERMINAL REGION OF AIDA-LIKE PROTEIN"/>
    <property type="match status" value="1"/>
</dbReference>
<dbReference type="SMART" id="SM00869">
    <property type="entry name" value="Autotransporter"/>
    <property type="match status" value="1"/>
</dbReference>
<accession>A0AA42WF00</accession>
<evidence type="ECO:0000256" key="1">
    <source>
        <dbReference type="ARBA" id="ARBA00022729"/>
    </source>
</evidence>
<dbReference type="SUPFAM" id="SSF51126">
    <property type="entry name" value="Pectin lyase-like"/>
    <property type="match status" value="3"/>
</dbReference>
<dbReference type="Proteomes" id="UP001161276">
    <property type="component" value="Unassembled WGS sequence"/>
</dbReference>
<sequence>MNIQGAAQFGTDGQEGQVVLERNIPVSIGNLASLNVAGGTLKNGMGSSVLSEITSQIAETRVGPNATLDFVESAGHIKNLQGAGTVITSYDGLQPLTIEQGNYAGWIRGTSELRKTSTGTLTLSGTRGYVGPITIAGGTLELSSQGTYGNPGLAVVNNGRLVLNQFHGGVLGDISGTGGIEVTGQSLAGLGGVNTYSGTTTIDQGSTLLSFNGIGFPSQGRVLGTGAVVNNGELSLQYTGTVVIDNQISGVGKLSASDAGHVTLTANNTYSGETQIIGGGTLEVGNGGTTGSVGTGAVFTSPGATLIFNRSNDFSVDGVISIYQSTMAKIGAGKMTILGGLATNAGRVEVREGALHFGDGGTRGWAGYMDIDAAQGAELGFNHSDDMTLSGTLTGHGRLNQLGTGKLYFSADGSAFTGDTVVNGGELLMWGGSLGGTVTVNRGGRIQGNGSVGTTDVLAGGMLVSSGFTRLRVNGDLSLKDGSTVRYYLGTAGADGNSAGTTGTTRVSGNLDLNAKLQVRDNGQPTIGYYRLFTYGGTLSGTGLVLDTVPTGHSRDQVSVDTSRTGVVDLRVAPAGAPESLLAWRGGSGVWGAGNMQWQADGQSGWSGEWGAQHAVFSDAPGFVSVSGTQSFKGLQFVSDGWQIGPLAGAGGALQTAPDGSELRVLAGVTASIGAPIQGSGGLDKTGGGTLVLDGANNHTGGTRLSEGVLSVSQDASLGDASGGLTFNGGTLRVTGQSFSQTSRNLQWSTQGGAFDIASASNRFTVGQALSGAGDLVKLGAGTLVLTGTNAYGNTRVEAGTLVGNTDSIRGNLLNNGFVVFDQAASGTFGGDISGSGEATKAGAGVLTLSGRSAHNWRVTAGTLAASGGALSGNVDVGAAGALHLDAPQSSTYSGVLSGTGGLSKTGAGMLALTGDSAGFAGTTRIDQGILSVGINGQGKLGGQVTVARDAVLQGTGTVGGTTVQAGGIIAPGNSIGTLRVAGDLTLEAGSVYRVEADSQSNESDRIAVSGTANLGGSVLHVGPDGNLAGERSYTILTANRINGAFDSASSAFAYLDANLGYDAQAVTLRLDRKRVPVEPTTPSTPGTRPMRFADAAGTSNQRAAANALDSLSGANPLYQYVLTLPEGAPAGVFDSLSGEAHASVTSGLNNLSGLSRNLPFKSLRANLDAGLAPGAATAQAGGTSPASALPGSAAQPAWAELVGTWQTLDGNGNASRVDQRTGGVFVGADHAVGGGWRLGGALGYTDSRIRVDANSSKADVDSYSATVYGGKAFQAGQGKINLLVGAGYTWHDVSTTRNVAVAGQQDKLTADYGASTGQLFTEVGYAWPVAERAQLEPFAGVAWSDTRTRGFQESGGLAALSGESNRNSLTTTTLGLRGKTAFSAGKTEGVLRAAAGWRHAFGDVESRTRLAFNGSQPFTVSGAPLARDAAFTELGVDIAVSRSATIGITYSGQFGGGNRENAGSVGVTWRY</sequence>
<feature type="domain" description="Autotransporter" evidence="2">
    <location>
        <begin position="1191"/>
        <end position="1472"/>
    </location>
</feature>
<dbReference type="PROSITE" id="PS51208">
    <property type="entry name" value="AUTOTRANSPORTER"/>
    <property type="match status" value="1"/>
</dbReference>
<dbReference type="GO" id="GO:0019867">
    <property type="term" value="C:outer membrane"/>
    <property type="evidence" value="ECO:0007669"/>
    <property type="project" value="InterPro"/>
</dbReference>
<name>A0AA42WF00_9BURK</name>
<keyword evidence="1" id="KW-0732">Signal</keyword>